<evidence type="ECO:0000313" key="4">
    <source>
        <dbReference type="Proteomes" id="UP001597262"/>
    </source>
</evidence>
<feature type="transmembrane region" description="Helical" evidence="1">
    <location>
        <begin position="167"/>
        <end position="185"/>
    </location>
</feature>
<reference evidence="4" key="1">
    <citation type="journal article" date="2019" name="Int. J. Syst. Evol. Microbiol.">
        <title>The Global Catalogue of Microorganisms (GCM) 10K type strain sequencing project: providing services to taxonomists for standard genome sequencing and annotation.</title>
        <authorList>
            <consortium name="The Broad Institute Genomics Platform"/>
            <consortium name="The Broad Institute Genome Sequencing Center for Infectious Disease"/>
            <person name="Wu L."/>
            <person name="Ma J."/>
        </authorList>
    </citation>
    <scope>NUCLEOTIDE SEQUENCE [LARGE SCALE GENOMIC DNA]</scope>
    <source>
        <strain evidence="4">CCUG 59189</strain>
    </source>
</reference>
<feature type="transmembrane region" description="Helical" evidence="1">
    <location>
        <begin position="76"/>
        <end position="97"/>
    </location>
</feature>
<keyword evidence="1" id="KW-1133">Transmembrane helix</keyword>
<feature type="transmembrane region" description="Helical" evidence="1">
    <location>
        <begin position="258"/>
        <end position="278"/>
    </location>
</feature>
<dbReference type="Proteomes" id="UP001597262">
    <property type="component" value="Unassembled WGS sequence"/>
</dbReference>
<feature type="domain" description="DUF4097" evidence="2">
    <location>
        <begin position="373"/>
        <end position="601"/>
    </location>
</feature>
<evidence type="ECO:0000313" key="3">
    <source>
        <dbReference type="EMBL" id="MFD1179688.1"/>
    </source>
</evidence>
<organism evidence="3 4">
    <name type="scientific">Paenibacillus puldeungensis</name>
    <dbReference type="NCBI Taxonomy" id="696536"/>
    <lineage>
        <taxon>Bacteria</taxon>
        <taxon>Bacillati</taxon>
        <taxon>Bacillota</taxon>
        <taxon>Bacilli</taxon>
        <taxon>Bacillales</taxon>
        <taxon>Paenibacillaceae</taxon>
        <taxon>Paenibacillus</taxon>
    </lineage>
</organism>
<dbReference type="PANTHER" id="PTHR34094">
    <property type="match status" value="1"/>
</dbReference>
<proteinExistence type="predicted"/>
<accession>A0ABW3S5C3</accession>
<evidence type="ECO:0000256" key="1">
    <source>
        <dbReference type="SAM" id="Phobius"/>
    </source>
</evidence>
<dbReference type="Pfam" id="PF13349">
    <property type="entry name" value="DUF4097"/>
    <property type="match status" value="1"/>
</dbReference>
<dbReference type="EMBL" id="JBHTLM010000038">
    <property type="protein sequence ID" value="MFD1179688.1"/>
    <property type="molecule type" value="Genomic_DNA"/>
</dbReference>
<dbReference type="InterPro" id="IPR025164">
    <property type="entry name" value="Toastrack_DUF4097"/>
</dbReference>
<keyword evidence="1" id="KW-0472">Membrane</keyword>
<name>A0ABW3S5C3_9BACL</name>
<feature type="transmembrane region" description="Helical" evidence="1">
    <location>
        <begin position="197"/>
        <end position="213"/>
    </location>
</feature>
<comment type="caution">
    <text evidence="3">The sequence shown here is derived from an EMBL/GenBank/DDBJ whole genome shotgun (WGS) entry which is preliminary data.</text>
</comment>
<dbReference type="RefSeq" id="WP_379322110.1">
    <property type="nucleotide sequence ID" value="NZ_JBHTLM010000038.1"/>
</dbReference>
<feature type="transmembrane region" description="Helical" evidence="1">
    <location>
        <begin position="225"/>
        <end position="246"/>
    </location>
</feature>
<keyword evidence="1" id="KW-0812">Transmembrane</keyword>
<protein>
    <submittedName>
        <fullName evidence="3">DUF4097 family beta strand repeat-containing protein</fullName>
    </submittedName>
</protein>
<sequence>MTPKIDFLKHRITREQPKGYRPRRRKRKFIACLLSALFPGLGHLYLGMILKGIMFIYFVLIDASALIYFSSVRMAINVPLLILLGVLIPVAYFYSIYDVLQSTDAFNSRIKKENDDDVVHLSGTESTGLSAGMHQGIRASALLIGGGLLLVLLQRKPFWLQELIQSSSAYLVAAALIAVASFELWRESKRRFLRTGRFTAASLLIAVSVLLVIDEISGKDRMLLMLTWWPLVFVLWGLEHIAVLMLNRRNASKPERRLRVDVRGLLFSMFMAFSVFAVTQQDHYMHLWNRVSLDLTAAGAEYSNEEGYRVEKPSMDIPIDLDTNRVIISGLNGNIEVRKAETTEIIVKPIIWIDQLPSEEAREIAADTSVEVNEGKSLELSVKDKAYGKSGRRHPRVNLTVILPENRFLDLDITTSNGGIALTSVQAMKQVKLQTGNGDLRLWDVIGNVSGKTLNGDVELYRIFGDAEIDTQGGNMKGRGVTGKAALSTLVGDISLTDAQAEIQVNTKNGNIRVDGASAEIQAESLNGKVHVSSKEIGGNWDVYSAVGEMQVDLPDAGNYTLEGSSSYGDIFTNLPFVIEDKEIKGTIGRGEYQVKVEGNSNLIVNKS</sequence>
<evidence type="ECO:0000259" key="2">
    <source>
        <dbReference type="Pfam" id="PF13349"/>
    </source>
</evidence>
<keyword evidence="4" id="KW-1185">Reference proteome</keyword>
<feature type="transmembrane region" description="Helical" evidence="1">
    <location>
        <begin position="29"/>
        <end position="46"/>
    </location>
</feature>
<dbReference type="PANTHER" id="PTHR34094:SF1">
    <property type="entry name" value="PROTEIN FAM185A"/>
    <property type="match status" value="1"/>
</dbReference>
<gene>
    <name evidence="3" type="ORF">ACFQ3W_25775</name>
</gene>